<proteinExistence type="predicted"/>
<gene>
    <name evidence="2" type="ORF">THSYN_11005</name>
</gene>
<keyword evidence="3" id="KW-1185">Reference proteome</keyword>
<name>A0A2K8U7N1_9GAMM</name>
<dbReference type="RefSeq" id="WP_100919201.1">
    <property type="nucleotide sequence ID" value="NZ_CP020370.1"/>
</dbReference>
<protein>
    <submittedName>
        <fullName evidence="2">Uncharacterized protein</fullName>
    </submittedName>
</protein>
<feature type="compositionally biased region" description="Low complexity" evidence="1">
    <location>
        <begin position="12"/>
        <end position="21"/>
    </location>
</feature>
<dbReference type="AlphaFoldDB" id="A0A2K8U7N1"/>
<feature type="region of interest" description="Disordered" evidence="1">
    <location>
        <begin position="12"/>
        <end position="32"/>
    </location>
</feature>
<evidence type="ECO:0000313" key="2">
    <source>
        <dbReference type="EMBL" id="AUB81429.1"/>
    </source>
</evidence>
<dbReference type="Proteomes" id="UP000232638">
    <property type="component" value="Chromosome"/>
</dbReference>
<dbReference type="EMBL" id="CP020370">
    <property type="protein sequence ID" value="AUB81429.1"/>
    <property type="molecule type" value="Genomic_DNA"/>
</dbReference>
<evidence type="ECO:0000313" key="3">
    <source>
        <dbReference type="Proteomes" id="UP000232638"/>
    </source>
</evidence>
<organism evidence="2 3">
    <name type="scientific">Candidatus Thiodictyon syntrophicum</name>
    <dbReference type="NCBI Taxonomy" id="1166950"/>
    <lineage>
        <taxon>Bacteria</taxon>
        <taxon>Pseudomonadati</taxon>
        <taxon>Pseudomonadota</taxon>
        <taxon>Gammaproteobacteria</taxon>
        <taxon>Chromatiales</taxon>
        <taxon>Chromatiaceae</taxon>
        <taxon>Thiodictyon</taxon>
    </lineage>
</organism>
<evidence type="ECO:0000256" key="1">
    <source>
        <dbReference type="SAM" id="MobiDB-lite"/>
    </source>
</evidence>
<sequence>MYKNQHHAQYQIAAAHQAASHGRSPVNPREAGADSAPILARLHALRTLDSHRVLPELILILGQLPAAQLEVQARCHALRKLERAVVQVAAVLAPGPMGAPAGASAQRTTLRGGRRAALSLEQRLYAAMAHNCVHLLHELDHGQGFFSDDHARGRAWAIRVAFRFFSRELLYAVKAGSAWPAGAWLALHELFVYLVMRGSVRPHGESPTLDEDEFDPELAYKRLLLIGLVADLCGCARIDREVAARLRHLAADARLIASDGLVGESGLIVVDVGLDRPAQLKTGSLDDPFRGWVLRVPDAFHALLLFLDPFHHHRIAGAAEHRP</sequence>
<accession>A0A2K8U7N1</accession>
<dbReference type="OrthoDB" id="5724405at2"/>
<reference evidence="2 3" key="1">
    <citation type="submission" date="2017-03" db="EMBL/GenBank/DDBJ databases">
        <title>Complete genome sequence of Candidatus 'Thiodictyon syntrophicum' sp. nov. strain Cad16T, a photolithoautotroph purple sulfur bacterium isolated from an alpine meromictic lake.</title>
        <authorList>
            <person name="Luedin S.M."/>
            <person name="Pothier J.F."/>
            <person name="Danza F."/>
            <person name="Storelli N."/>
            <person name="Wittwer M."/>
            <person name="Tonolla M."/>
        </authorList>
    </citation>
    <scope>NUCLEOTIDE SEQUENCE [LARGE SCALE GENOMIC DNA]</scope>
    <source>
        <strain evidence="2 3">Cad16T</strain>
    </source>
</reference>
<dbReference type="KEGG" id="tsy:THSYN_11005"/>